<evidence type="ECO:0000256" key="2">
    <source>
        <dbReference type="ARBA" id="ARBA00009525"/>
    </source>
</evidence>
<dbReference type="Pfam" id="PF03835">
    <property type="entry name" value="Rad4"/>
    <property type="match status" value="1"/>
</dbReference>
<dbReference type="Gene3D" id="2.20.20.110">
    <property type="entry name" value="Rad4, beta-hairpin domain BHD1"/>
    <property type="match status" value="1"/>
</dbReference>
<comment type="caution">
    <text evidence="11">The sequence shown here is derived from an EMBL/GenBank/DDBJ whole genome shotgun (WGS) entry which is preliminary data.</text>
</comment>
<feature type="compositionally biased region" description="Low complexity" evidence="7">
    <location>
        <begin position="919"/>
        <end position="929"/>
    </location>
</feature>
<dbReference type="PANTHER" id="PTHR12135:SF0">
    <property type="entry name" value="DNA REPAIR PROTEIN COMPLEMENTING XP-C CELLS"/>
    <property type="match status" value="1"/>
</dbReference>
<evidence type="ECO:0000313" key="11">
    <source>
        <dbReference type="EMBL" id="KAL3388935.1"/>
    </source>
</evidence>
<dbReference type="PANTHER" id="PTHR12135">
    <property type="entry name" value="DNA REPAIR PROTEIN XP-C / RAD4"/>
    <property type="match status" value="1"/>
</dbReference>
<evidence type="ECO:0000313" key="12">
    <source>
        <dbReference type="Proteomes" id="UP001627154"/>
    </source>
</evidence>
<feature type="domain" description="Rad4 beta-hairpin" evidence="8">
    <location>
        <begin position="608"/>
        <end position="661"/>
    </location>
</feature>
<feature type="compositionally biased region" description="Basic residues" evidence="7">
    <location>
        <begin position="344"/>
        <end position="355"/>
    </location>
</feature>
<evidence type="ECO:0000259" key="9">
    <source>
        <dbReference type="SMART" id="SM01031"/>
    </source>
</evidence>
<keyword evidence="5" id="KW-0234">DNA repair</keyword>
<dbReference type="GO" id="GO:0003677">
    <property type="term" value="F:DNA binding"/>
    <property type="evidence" value="ECO:0007669"/>
    <property type="project" value="UniProtKB-KW"/>
</dbReference>
<evidence type="ECO:0008006" key="13">
    <source>
        <dbReference type="Google" id="ProtNLM"/>
    </source>
</evidence>
<feature type="region of interest" description="Disordered" evidence="7">
    <location>
        <begin position="326"/>
        <end position="379"/>
    </location>
</feature>
<dbReference type="AlphaFoldDB" id="A0ABD2W8M2"/>
<dbReference type="Pfam" id="PF10405">
    <property type="entry name" value="BHD_3"/>
    <property type="match status" value="1"/>
</dbReference>
<accession>A0ABD2W8M2</accession>
<dbReference type="InterPro" id="IPR004583">
    <property type="entry name" value="DNA_repair_Rad4"/>
</dbReference>
<keyword evidence="12" id="KW-1185">Reference proteome</keyword>
<protein>
    <recommendedName>
        <fullName evidence="13">DNA repair protein complementing XP-C cells homolog</fullName>
    </recommendedName>
</protein>
<feature type="region of interest" description="Disordered" evidence="7">
    <location>
        <begin position="881"/>
        <end position="1147"/>
    </location>
</feature>
<keyword evidence="3" id="KW-0227">DNA damage</keyword>
<evidence type="ECO:0000256" key="3">
    <source>
        <dbReference type="ARBA" id="ARBA00022763"/>
    </source>
</evidence>
<sequence>MSQLSEDDSGSDSSSDFLVPADKIDLDSTFFKSASEKPNPKKAKAAPVIEHSDNSDDEFDYCNDNVSSSELLSQVLKNLNDAQSSHLLLAPTDKHQESTSKSPKKSPSSPKKHDLSQEIANLLLQGETSTTSSKEDKTEEHKILGTKEKDQEEYVIPQKGVQVHLPGESVIMFDRKKKKQQDLQKVLQSKINQRIRQTQVYVHKVGLLSWLTHGFYLNKLANDSALLEACLSLVSQNDYPKSKVDLKYLDKFTKWFYGRFKIFALHKTETITIDLLLQKIKEKKIHNYIELVILYICTLRGMGINCRLVISLQPPPLKPTADQLFKIPQNEEKDNSKSTEKKNSSKRNPKNKLKTSKKDSSADEKVKSPKKTLPKNVYENSRAAVLMEARKKAAATLKNKGKTEVKATTSKSIKKNDSEDSEDSEDDYKPDSTALAQKSSKHFKHKRSKKDSDSEFSTDEDYVEKKPKKKPVNKHNLSIAAKLADRVKNEAKVLSTDDEESVPNSFNIWIEVYVESEERWISVNLPDQNVDCVNTIYKKAASPVLYIIAYNSSNTIKDVTRRYCPHWLTDTRKKRVEEKWWSDTLSYWKEKKTAMSRAEDDQLLQKELEQPLPTTLSACKGHPLYVIARHLLKFEALYPPDCVPLGHLKTGEAIYSRHCVHTLYSRETWVKRARVVKPAQEAYKIVKSMPKYDKLSGMKIKDQPLELFGKWQTTPYVPPEAKDGKVPRNEYGNVDLFKMCMLPKGCVYINLPALNRVARKLNIDCAPACTGFNFGCRGALPAFEGYVVCQEYEDTLRHAWEEDQIESKKRAEEKRLKRIYDNWKKLIKGVLIKRKLAAKYNFKDDEDTVAVKDKTKVIKKFAITDKKKPVVKLTKADKKLAENNSEECSTKQDSHASKKTADQKLIKENNEKEQKKKTSSIAASKTDATPVDDNSEDGEAVNNSDESESSKIEKNSSKNKSRKRKLAVEDDDDNDDNVAVESKIKKISVEKKKPVKSLNSRNKTNKTASSEDVETTQTNNEENLIEEKKSRSVSKSQKRKLSEDEEDSEMLSTNANKKNKISKTKAGLLKSANAKKHVESSDDEDFESKVRSSRRKPAEKLAATEPSETTAKKEKVKSTKKINLKKKDSGTEPPALTKRITRSSKKV</sequence>
<dbReference type="GO" id="GO:0005634">
    <property type="term" value="C:nucleus"/>
    <property type="evidence" value="ECO:0007669"/>
    <property type="project" value="UniProtKB-SubCell"/>
</dbReference>
<keyword evidence="6" id="KW-0539">Nucleus</keyword>
<organism evidence="11 12">
    <name type="scientific">Trichogramma kaykai</name>
    <dbReference type="NCBI Taxonomy" id="54128"/>
    <lineage>
        <taxon>Eukaryota</taxon>
        <taxon>Metazoa</taxon>
        <taxon>Ecdysozoa</taxon>
        <taxon>Arthropoda</taxon>
        <taxon>Hexapoda</taxon>
        <taxon>Insecta</taxon>
        <taxon>Pterygota</taxon>
        <taxon>Neoptera</taxon>
        <taxon>Endopterygota</taxon>
        <taxon>Hymenoptera</taxon>
        <taxon>Apocrita</taxon>
        <taxon>Proctotrupomorpha</taxon>
        <taxon>Chalcidoidea</taxon>
        <taxon>Trichogrammatidae</taxon>
        <taxon>Trichogramma</taxon>
    </lineage>
</organism>
<evidence type="ECO:0000259" key="10">
    <source>
        <dbReference type="SMART" id="SM01032"/>
    </source>
</evidence>
<dbReference type="InterPro" id="IPR018326">
    <property type="entry name" value="Rad4_beta-hairpin_dom1"/>
</dbReference>
<gene>
    <name evidence="11" type="ORF">TKK_015893</name>
</gene>
<dbReference type="FunFam" id="3.30.70.2460:FF:000001">
    <property type="entry name" value="DNA repair protein Rad4 family"/>
    <property type="match status" value="1"/>
</dbReference>
<dbReference type="InterPro" id="IPR036985">
    <property type="entry name" value="Transglutaminase-like_sf"/>
</dbReference>
<evidence type="ECO:0000256" key="4">
    <source>
        <dbReference type="ARBA" id="ARBA00023125"/>
    </source>
</evidence>
<evidence type="ECO:0000256" key="1">
    <source>
        <dbReference type="ARBA" id="ARBA00004123"/>
    </source>
</evidence>
<dbReference type="SUPFAM" id="SSF54001">
    <property type="entry name" value="Cysteine proteinases"/>
    <property type="match status" value="1"/>
</dbReference>
<dbReference type="NCBIfam" id="TIGR00605">
    <property type="entry name" value="rad4"/>
    <property type="match status" value="1"/>
</dbReference>
<feature type="compositionally biased region" description="Basic and acidic residues" evidence="7">
    <location>
        <begin position="888"/>
        <end position="916"/>
    </location>
</feature>
<dbReference type="EMBL" id="JBJJXI010000124">
    <property type="protein sequence ID" value="KAL3388935.1"/>
    <property type="molecule type" value="Genomic_DNA"/>
</dbReference>
<feature type="compositionally biased region" description="Acidic residues" evidence="7">
    <location>
        <begin position="969"/>
        <end position="978"/>
    </location>
</feature>
<dbReference type="InterPro" id="IPR018328">
    <property type="entry name" value="Rad4_beta-hairpin_dom3"/>
</dbReference>
<feature type="region of interest" description="Disordered" evidence="7">
    <location>
        <begin position="1"/>
        <end position="20"/>
    </location>
</feature>
<keyword evidence="4" id="KW-0238">DNA-binding</keyword>
<comment type="similarity">
    <text evidence="2">Belongs to the XPC family.</text>
</comment>
<dbReference type="GO" id="GO:0006281">
    <property type="term" value="P:DNA repair"/>
    <property type="evidence" value="ECO:0007669"/>
    <property type="project" value="UniProtKB-KW"/>
</dbReference>
<dbReference type="SMART" id="SM01030">
    <property type="entry name" value="BHD_1"/>
    <property type="match status" value="1"/>
</dbReference>
<dbReference type="InterPro" id="IPR018325">
    <property type="entry name" value="Rad4/PNGase_transGLS-fold"/>
</dbReference>
<dbReference type="Proteomes" id="UP001627154">
    <property type="component" value="Unassembled WGS sequence"/>
</dbReference>
<comment type="subcellular location">
    <subcellularLocation>
        <location evidence="1">Nucleus</location>
    </subcellularLocation>
</comment>
<feature type="domain" description="Rad4 beta-hairpin" evidence="9">
    <location>
        <begin position="663"/>
        <end position="719"/>
    </location>
</feature>
<feature type="compositionally biased region" description="Acidic residues" evidence="7">
    <location>
        <begin position="1"/>
        <end position="10"/>
    </location>
</feature>
<evidence type="ECO:0000256" key="7">
    <source>
        <dbReference type="SAM" id="MobiDB-lite"/>
    </source>
</evidence>
<feature type="region of interest" description="Disordered" evidence="7">
    <location>
        <begin position="30"/>
        <end position="64"/>
    </location>
</feature>
<dbReference type="InterPro" id="IPR042488">
    <property type="entry name" value="Rad4_BHD3_sf"/>
</dbReference>
<feature type="compositionally biased region" description="Basic and acidic residues" evidence="7">
    <location>
        <begin position="982"/>
        <end position="992"/>
    </location>
</feature>
<evidence type="ECO:0000256" key="6">
    <source>
        <dbReference type="ARBA" id="ARBA00023242"/>
    </source>
</evidence>
<dbReference type="Gene3D" id="3.90.260.10">
    <property type="entry name" value="Transglutaminase-like"/>
    <property type="match status" value="2"/>
</dbReference>
<feature type="compositionally biased region" description="Basic residues" evidence="7">
    <location>
        <begin position="439"/>
        <end position="449"/>
    </location>
</feature>
<feature type="domain" description="Rad4 beta-hairpin" evidence="10">
    <location>
        <begin position="726"/>
        <end position="800"/>
    </location>
</feature>
<feature type="compositionally biased region" description="Basic and acidic residues" evidence="7">
    <location>
        <begin position="356"/>
        <end position="367"/>
    </location>
</feature>
<evidence type="ECO:0000256" key="5">
    <source>
        <dbReference type="ARBA" id="ARBA00023204"/>
    </source>
</evidence>
<feature type="compositionally biased region" description="Polar residues" evidence="7">
    <location>
        <begin position="998"/>
        <end position="1022"/>
    </location>
</feature>
<dbReference type="Gene3D" id="3.30.70.2460">
    <property type="entry name" value="Rad4, beta-hairpin domain BHD3"/>
    <property type="match status" value="1"/>
</dbReference>
<dbReference type="InterPro" id="IPR018327">
    <property type="entry name" value="BHD_2"/>
</dbReference>
<feature type="region of interest" description="Disordered" evidence="7">
    <location>
        <begin position="90"/>
        <end position="114"/>
    </location>
</feature>
<evidence type="ECO:0000259" key="8">
    <source>
        <dbReference type="SMART" id="SM01030"/>
    </source>
</evidence>
<reference evidence="11 12" key="1">
    <citation type="journal article" date="2024" name="bioRxiv">
        <title>A reference genome for Trichogramma kaykai: A tiny desert-dwelling parasitoid wasp with competing sex-ratio distorters.</title>
        <authorList>
            <person name="Culotta J."/>
            <person name="Lindsey A.R."/>
        </authorList>
    </citation>
    <scope>NUCLEOTIDE SEQUENCE [LARGE SCALE GENOMIC DNA]</scope>
    <source>
        <strain evidence="11 12">KSX58</strain>
    </source>
</reference>
<feature type="compositionally biased region" description="Acidic residues" evidence="7">
    <location>
        <begin position="419"/>
        <end position="428"/>
    </location>
</feature>
<dbReference type="SMART" id="SM01031">
    <property type="entry name" value="BHD_2"/>
    <property type="match status" value="1"/>
</dbReference>
<dbReference type="InterPro" id="IPR038765">
    <property type="entry name" value="Papain-like_cys_pep_sf"/>
</dbReference>
<name>A0ABD2W8M2_9HYME</name>
<proteinExistence type="inferred from homology"/>
<dbReference type="Pfam" id="PF10403">
    <property type="entry name" value="BHD_1"/>
    <property type="match status" value="1"/>
</dbReference>
<feature type="compositionally biased region" description="Basic and acidic residues" evidence="7">
    <location>
        <begin position="329"/>
        <end position="343"/>
    </location>
</feature>
<feature type="region of interest" description="Disordered" evidence="7">
    <location>
        <begin position="395"/>
        <end position="475"/>
    </location>
</feature>
<dbReference type="InterPro" id="IPR018026">
    <property type="entry name" value="DNA_repair_Rad4-like"/>
</dbReference>
<dbReference type="SMART" id="SM01032">
    <property type="entry name" value="BHD_3"/>
    <property type="match status" value="1"/>
</dbReference>